<evidence type="ECO:0000313" key="8">
    <source>
        <dbReference type="Proteomes" id="UP000682733"/>
    </source>
</evidence>
<evidence type="ECO:0000256" key="3">
    <source>
        <dbReference type="PROSITE-ProRule" id="PRU00042"/>
    </source>
</evidence>
<keyword evidence="3" id="KW-0863">Zinc-finger</keyword>
<gene>
    <name evidence="6" type="ORF">OVA965_LOCUS15034</name>
    <name evidence="7" type="ORF">TMI583_LOCUS15040</name>
</gene>
<protein>
    <recommendedName>
        <fullName evidence="5">C2H2-type domain-containing protein</fullName>
    </recommendedName>
</protein>
<feature type="region of interest" description="Disordered" evidence="4">
    <location>
        <begin position="89"/>
        <end position="108"/>
    </location>
</feature>
<dbReference type="SUPFAM" id="SSF57667">
    <property type="entry name" value="beta-beta-alpha zinc fingers"/>
    <property type="match status" value="1"/>
</dbReference>
<dbReference type="Proteomes" id="UP000682733">
    <property type="component" value="Unassembled WGS sequence"/>
</dbReference>
<reference evidence="7" key="1">
    <citation type="submission" date="2021-02" db="EMBL/GenBank/DDBJ databases">
        <authorList>
            <person name="Nowell W R."/>
        </authorList>
    </citation>
    <scope>NUCLEOTIDE SEQUENCE</scope>
</reference>
<evidence type="ECO:0000256" key="4">
    <source>
        <dbReference type="SAM" id="MobiDB-lite"/>
    </source>
</evidence>
<dbReference type="PANTHER" id="PTHR46541:SF1">
    <property type="entry name" value="ZINC FINGER PROTEIN AEBP2"/>
    <property type="match status" value="1"/>
</dbReference>
<accession>A0A8S2IT85</accession>
<feature type="domain" description="C2H2-type" evidence="5">
    <location>
        <begin position="213"/>
        <end position="242"/>
    </location>
</feature>
<dbReference type="InterPro" id="IPR036236">
    <property type="entry name" value="Znf_C2H2_sf"/>
</dbReference>
<dbReference type="SMART" id="SM00355">
    <property type="entry name" value="ZnF_C2H2"/>
    <property type="match status" value="3"/>
</dbReference>
<keyword evidence="1" id="KW-0156">Chromatin regulator</keyword>
<dbReference type="InterPro" id="IPR052130">
    <property type="entry name" value="AEBP2/jing_C2H2-ZnF"/>
</dbReference>
<dbReference type="GO" id="GO:0035098">
    <property type="term" value="C:ESC/E(Z) complex"/>
    <property type="evidence" value="ECO:0007669"/>
    <property type="project" value="TreeGrafter"/>
</dbReference>
<evidence type="ECO:0000256" key="2">
    <source>
        <dbReference type="ARBA" id="ARBA00037930"/>
    </source>
</evidence>
<proteinExistence type="inferred from homology"/>
<name>A0A8S2IT85_9BILA</name>
<evidence type="ECO:0000256" key="1">
    <source>
        <dbReference type="ARBA" id="ARBA00022853"/>
    </source>
</evidence>
<evidence type="ECO:0000313" key="6">
    <source>
        <dbReference type="EMBL" id="CAF1010891.1"/>
    </source>
</evidence>
<keyword evidence="3" id="KW-0862">Zinc</keyword>
<dbReference type="Gene3D" id="3.30.160.60">
    <property type="entry name" value="Classic Zinc Finger"/>
    <property type="match status" value="2"/>
</dbReference>
<evidence type="ECO:0000259" key="5">
    <source>
        <dbReference type="PROSITE" id="PS50157"/>
    </source>
</evidence>
<dbReference type="GO" id="GO:0006325">
    <property type="term" value="P:chromatin organization"/>
    <property type="evidence" value="ECO:0007669"/>
    <property type="project" value="UniProtKB-KW"/>
</dbReference>
<dbReference type="GO" id="GO:0006357">
    <property type="term" value="P:regulation of transcription by RNA polymerase II"/>
    <property type="evidence" value="ECO:0007669"/>
    <property type="project" value="TreeGrafter"/>
</dbReference>
<dbReference type="Proteomes" id="UP000677228">
    <property type="component" value="Unassembled WGS sequence"/>
</dbReference>
<dbReference type="PROSITE" id="PS00028">
    <property type="entry name" value="ZINC_FINGER_C2H2_1"/>
    <property type="match status" value="1"/>
</dbReference>
<dbReference type="PANTHER" id="PTHR46541">
    <property type="entry name" value="ZINC FINGER PROTEIN AEBP2"/>
    <property type="match status" value="1"/>
</dbReference>
<dbReference type="InterPro" id="IPR013087">
    <property type="entry name" value="Znf_C2H2_type"/>
</dbReference>
<feature type="region of interest" description="Disordered" evidence="4">
    <location>
        <begin position="442"/>
        <end position="484"/>
    </location>
</feature>
<sequence length="564" mass="65312">MVKVCKNVKRSTSPILSSTSLIQSQIRSTTMEVLPNKKHCSLKEKSLRKVKSEYDIITVVDDGENENKILTRKRSRKFDNVIGITTRQTRTKTKHQISSNSTLGEEESEENERYQHCEHCPLLYQLSPEQQRQASTPTISKKVIKEQKCNWYKCKRGLIPGSLFEHLMEHVQEQKKKKKEQCLWVGCKVFKTPSKCANYLEKHIHKHTNEKPYRCVFDNCFEKFTTQNAVERHVQTHLKADESAFMNGNCETDSIFMAVSGDSASHVTKSDNDYSDNKIANQQHQRTVLNSKMSNSNYSGNHQNNLIINNKPSQQQTKINRKRKAAKVNGVQVTYVSNRDCFTDSEAFHLNRLFESWPYISVESEDPTIVLEPNVTMKRQIGDVTENFIEWQPEGVCLSEWIRSRVAHVDKKKISIQELNSEQLNRLLPPVYKYRQQPHHDIGANSSEIENSSSEDEDEEDLVDNCWDDETDDQGHCSEDNLSNEDDDEYVLLRDSSQTQRATFAGIRVFDKINPKRSSSYFHVKIGDKWKYLFKQSACWLLTDNKTHSSSDRLKHVMESGQQE</sequence>
<dbReference type="PROSITE" id="PS50157">
    <property type="entry name" value="ZINC_FINGER_C2H2_2"/>
    <property type="match status" value="1"/>
</dbReference>
<dbReference type="GO" id="GO:0008270">
    <property type="term" value="F:zinc ion binding"/>
    <property type="evidence" value="ECO:0007669"/>
    <property type="project" value="UniProtKB-KW"/>
</dbReference>
<dbReference type="AlphaFoldDB" id="A0A8S2IT85"/>
<feature type="compositionally biased region" description="Acidic residues" evidence="4">
    <location>
        <begin position="453"/>
        <end position="472"/>
    </location>
</feature>
<comment type="similarity">
    <text evidence="2">Belongs to the AEBP2/jing C2H2-type zinc-finger family.</text>
</comment>
<dbReference type="EMBL" id="CAJOBA010006678">
    <property type="protein sequence ID" value="CAF3779708.1"/>
    <property type="molecule type" value="Genomic_DNA"/>
</dbReference>
<dbReference type="EMBL" id="CAJNOK010006669">
    <property type="protein sequence ID" value="CAF1010891.1"/>
    <property type="molecule type" value="Genomic_DNA"/>
</dbReference>
<evidence type="ECO:0000313" key="7">
    <source>
        <dbReference type="EMBL" id="CAF3779708.1"/>
    </source>
</evidence>
<organism evidence="7 8">
    <name type="scientific">Didymodactylos carnosus</name>
    <dbReference type="NCBI Taxonomy" id="1234261"/>
    <lineage>
        <taxon>Eukaryota</taxon>
        <taxon>Metazoa</taxon>
        <taxon>Spiralia</taxon>
        <taxon>Gnathifera</taxon>
        <taxon>Rotifera</taxon>
        <taxon>Eurotatoria</taxon>
        <taxon>Bdelloidea</taxon>
        <taxon>Philodinida</taxon>
        <taxon>Philodinidae</taxon>
        <taxon>Didymodactylos</taxon>
    </lineage>
</organism>
<comment type="caution">
    <text evidence="7">The sequence shown here is derived from an EMBL/GenBank/DDBJ whole genome shotgun (WGS) entry which is preliminary data.</text>
</comment>
<keyword evidence="3" id="KW-0479">Metal-binding</keyword>